<protein>
    <submittedName>
        <fullName evidence="1">DNA alkylation repair protein</fullName>
    </submittedName>
</protein>
<dbReference type="CDD" id="cd06561">
    <property type="entry name" value="AlkD_like"/>
    <property type="match status" value="1"/>
</dbReference>
<gene>
    <name evidence="1" type="ORF">GAN93_12140</name>
</gene>
<comment type="caution">
    <text evidence="1">The sequence shown here is derived from an EMBL/GenBank/DDBJ whole genome shotgun (WGS) entry which is preliminary data.</text>
</comment>
<dbReference type="PANTHER" id="PTHR34070:SF1">
    <property type="entry name" value="DNA ALKYLATION REPAIR PROTEIN"/>
    <property type="match status" value="1"/>
</dbReference>
<evidence type="ECO:0000313" key="1">
    <source>
        <dbReference type="EMBL" id="KAB4452342.1"/>
    </source>
</evidence>
<dbReference type="RefSeq" id="WP_061473165.1">
    <property type="nucleotide sequence ID" value="NZ_CP075193.1"/>
</dbReference>
<proteinExistence type="predicted"/>
<reference evidence="1 2" key="1">
    <citation type="journal article" date="2019" name="Nat. Med.">
        <title>A library of human gut bacterial isolates paired with longitudinal multiomics data enables mechanistic microbiome research.</title>
        <authorList>
            <person name="Poyet M."/>
            <person name="Groussin M."/>
            <person name="Gibbons S.M."/>
            <person name="Avila-Pacheco J."/>
            <person name="Jiang X."/>
            <person name="Kearney S.M."/>
            <person name="Perrotta A.R."/>
            <person name="Berdy B."/>
            <person name="Zhao S."/>
            <person name="Lieberman T.D."/>
            <person name="Swanson P.K."/>
            <person name="Smith M."/>
            <person name="Roesemann S."/>
            <person name="Alexander J.E."/>
            <person name="Rich S.A."/>
            <person name="Livny J."/>
            <person name="Vlamakis H."/>
            <person name="Clish C."/>
            <person name="Bullock K."/>
            <person name="Deik A."/>
            <person name="Scott J."/>
            <person name="Pierce K.A."/>
            <person name="Xavier R.J."/>
            <person name="Alm E.J."/>
        </authorList>
    </citation>
    <scope>NUCLEOTIDE SEQUENCE [LARGE SCALE GENOMIC DNA]</scope>
    <source>
        <strain evidence="1 2">BIOML-A165</strain>
    </source>
</reference>
<dbReference type="AlphaFoldDB" id="A0A139L055"/>
<evidence type="ECO:0000313" key="2">
    <source>
        <dbReference type="Proteomes" id="UP000460317"/>
    </source>
</evidence>
<dbReference type="Proteomes" id="UP000460317">
    <property type="component" value="Unassembled WGS sequence"/>
</dbReference>
<dbReference type="EMBL" id="WCSB01000009">
    <property type="protein sequence ID" value="KAB4452342.1"/>
    <property type="molecule type" value="Genomic_DNA"/>
</dbReference>
<accession>A0A139L055</accession>
<dbReference type="Pfam" id="PF08713">
    <property type="entry name" value="DNA_alkylation"/>
    <property type="match status" value="1"/>
</dbReference>
<sequence length="232" mass="27421">MTTTESVRKELKTLEDPTYREFHSSLIPGANNILGVRIPQLRIMAKGLAKKEDWRTFVEATDTQYYEETMLQGMIIGLAKMELEERIHYIRLFVPRINNWAVCDIFSGELKKTAVGKGKETVWQFIQPYLKSKEEYEIRFGIVMLFHYVDEDHIDSLLEYADLFTHEAYYARMAMAWMISICFIKFPDKTMKYLKQSKLDNWTYNKSLQKIIESLRVDKETKDIIRSMKRAG</sequence>
<name>A0A139L055_BACT4</name>
<dbReference type="Gene3D" id="1.25.10.90">
    <property type="match status" value="1"/>
</dbReference>
<dbReference type="InterPro" id="IPR016024">
    <property type="entry name" value="ARM-type_fold"/>
</dbReference>
<dbReference type="InterPro" id="IPR014825">
    <property type="entry name" value="DNA_alkylation"/>
</dbReference>
<dbReference type="SUPFAM" id="SSF48371">
    <property type="entry name" value="ARM repeat"/>
    <property type="match status" value="1"/>
</dbReference>
<organism evidence="1 2">
    <name type="scientific">Bacteroides thetaiotaomicron</name>
    <dbReference type="NCBI Taxonomy" id="818"/>
    <lineage>
        <taxon>Bacteria</taxon>
        <taxon>Pseudomonadati</taxon>
        <taxon>Bacteroidota</taxon>
        <taxon>Bacteroidia</taxon>
        <taxon>Bacteroidales</taxon>
        <taxon>Bacteroidaceae</taxon>
        <taxon>Bacteroides</taxon>
    </lineage>
</organism>
<dbReference type="PANTHER" id="PTHR34070">
    <property type="entry name" value="ARMADILLO-TYPE FOLD"/>
    <property type="match status" value="1"/>
</dbReference>